<protein>
    <submittedName>
        <fullName evidence="2">Uncharacterized protein</fullName>
    </submittedName>
</protein>
<name>A0A6J5LPI0_9CAUD</name>
<reference evidence="2" key="1">
    <citation type="submission" date="2020-04" db="EMBL/GenBank/DDBJ databases">
        <authorList>
            <person name="Chiriac C."/>
            <person name="Salcher M."/>
            <person name="Ghai R."/>
            <person name="Kavagutti S V."/>
        </authorList>
    </citation>
    <scope>NUCLEOTIDE SEQUENCE</scope>
</reference>
<evidence type="ECO:0000313" key="2">
    <source>
        <dbReference type="EMBL" id="CAB4136345.1"/>
    </source>
</evidence>
<sequence length="78" mass="9003">MSPEERNEFIAELMLQFKAVNSLTDDEQRWVRMAIEKEAQSIALRKAIIEKTLTGLVWMFILGVGYVLADFAKQHGFK</sequence>
<keyword evidence="1" id="KW-1133">Transmembrane helix</keyword>
<proteinExistence type="predicted"/>
<evidence type="ECO:0000256" key="1">
    <source>
        <dbReference type="SAM" id="Phobius"/>
    </source>
</evidence>
<keyword evidence="1" id="KW-0812">Transmembrane</keyword>
<keyword evidence="1" id="KW-0472">Membrane</keyword>
<organism evidence="2">
    <name type="scientific">uncultured Caudovirales phage</name>
    <dbReference type="NCBI Taxonomy" id="2100421"/>
    <lineage>
        <taxon>Viruses</taxon>
        <taxon>Duplodnaviria</taxon>
        <taxon>Heunggongvirae</taxon>
        <taxon>Uroviricota</taxon>
        <taxon>Caudoviricetes</taxon>
        <taxon>Peduoviridae</taxon>
        <taxon>Maltschvirus</taxon>
        <taxon>Maltschvirus maltsch</taxon>
    </lineage>
</organism>
<feature type="transmembrane region" description="Helical" evidence="1">
    <location>
        <begin position="52"/>
        <end position="69"/>
    </location>
</feature>
<dbReference type="EMBL" id="LR796311">
    <property type="protein sequence ID" value="CAB4136345.1"/>
    <property type="molecule type" value="Genomic_DNA"/>
</dbReference>
<gene>
    <name evidence="2" type="ORF">UFOVP294_56</name>
    <name evidence="3" type="ORF">UFOVP566_29</name>
</gene>
<dbReference type="EMBL" id="LR796538">
    <property type="protein sequence ID" value="CAB4150380.1"/>
    <property type="molecule type" value="Genomic_DNA"/>
</dbReference>
<evidence type="ECO:0000313" key="3">
    <source>
        <dbReference type="EMBL" id="CAB4150380.1"/>
    </source>
</evidence>
<accession>A0A6J5LPI0</accession>